<organism evidence="2 3">
    <name type="scientific">Candidatus Taylorbacteria bacterium RIFCSPHIGHO2_01_FULL_46_22b</name>
    <dbReference type="NCBI Taxonomy" id="1802301"/>
    <lineage>
        <taxon>Bacteria</taxon>
        <taxon>Candidatus Tayloriibacteriota</taxon>
    </lineage>
</organism>
<accession>A0A1G2M4K2</accession>
<feature type="signal peptide" evidence="1">
    <location>
        <begin position="1"/>
        <end position="29"/>
    </location>
</feature>
<evidence type="ECO:0000313" key="3">
    <source>
        <dbReference type="Proteomes" id="UP000178873"/>
    </source>
</evidence>
<keyword evidence="1" id="KW-0732">Signal</keyword>
<name>A0A1G2M4K2_9BACT</name>
<reference evidence="2 3" key="1">
    <citation type="journal article" date="2016" name="Nat. Commun.">
        <title>Thousands of microbial genomes shed light on interconnected biogeochemical processes in an aquifer system.</title>
        <authorList>
            <person name="Anantharaman K."/>
            <person name="Brown C.T."/>
            <person name="Hug L.A."/>
            <person name="Sharon I."/>
            <person name="Castelle C.J."/>
            <person name="Probst A.J."/>
            <person name="Thomas B.C."/>
            <person name="Singh A."/>
            <person name="Wilkins M.J."/>
            <person name="Karaoz U."/>
            <person name="Brodie E.L."/>
            <person name="Williams K.H."/>
            <person name="Hubbard S.S."/>
            <person name="Banfield J.F."/>
        </authorList>
    </citation>
    <scope>NUCLEOTIDE SEQUENCE [LARGE SCALE GENOMIC DNA]</scope>
</reference>
<comment type="caution">
    <text evidence="2">The sequence shown here is derived from an EMBL/GenBank/DDBJ whole genome shotgun (WGS) entry which is preliminary data.</text>
</comment>
<protein>
    <submittedName>
        <fullName evidence="2">Uncharacterized protein</fullName>
    </submittedName>
</protein>
<evidence type="ECO:0000256" key="1">
    <source>
        <dbReference type="SAM" id="SignalP"/>
    </source>
</evidence>
<dbReference type="Proteomes" id="UP000178873">
    <property type="component" value="Unassembled WGS sequence"/>
</dbReference>
<sequence length="336" mass="36151">MVLKHLVGKTLLVLVLTALCSVSSTSAHAQLLGGNANPLILITIPAYPRPNSDVTVEVRSTSVEIDVSDIGWLEDGELSESGLGKTSHRTHVGDKGSSQTVTAIVHTPEGRTYEQTILIRPQSISLIWESSSSVPPFYRGKALYTSTNPLTITAIPEIFDELGEPISASQLSFIWKLNNKTLSNKSGYGKSSLSLTEPILRTPATISVTVQSRDGLSVTTGSLSIDQSQPLVLIYENSPLYGILFNQAILNTFTLRGTEAGVEAFPYFFSGMRQKLGFSWNVNGRDIEGLSSSYITLRNTTGQSGTATAFISITNPSSSFESAGNGFNINITQPEQ</sequence>
<evidence type="ECO:0000313" key="2">
    <source>
        <dbReference type="EMBL" id="OHA17961.1"/>
    </source>
</evidence>
<dbReference type="AlphaFoldDB" id="A0A1G2M4K2"/>
<dbReference type="STRING" id="1802301.A2664_01255"/>
<dbReference type="EMBL" id="MHRF01000010">
    <property type="protein sequence ID" value="OHA17961.1"/>
    <property type="molecule type" value="Genomic_DNA"/>
</dbReference>
<proteinExistence type="predicted"/>
<feature type="chain" id="PRO_5009583624" evidence="1">
    <location>
        <begin position="30"/>
        <end position="336"/>
    </location>
</feature>
<gene>
    <name evidence="2" type="ORF">A2664_01255</name>
</gene>